<dbReference type="CDD" id="cd00009">
    <property type="entry name" value="AAA"/>
    <property type="match status" value="1"/>
</dbReference>
<dbReference type="InterPro" id="IPR003959">
    <property type="entry name" value="ATPase_AAA_core"/>
</dbReference>
<dbReference type="GO" id="GO:0016887">
    <property type="term" value="F:ATP hydrolysis activity"/>
    <property type="evidence" value="ECO:0007669"/>
    <property type="project" value="InterPro"/>
</dbReference>
<dbReference type="FunFam" id="3.40.50.300:FF:000025">
    <property type="entry name" value="ATP-dependent Clp protease subunit"/>
    <property type="match status" value="1"/>
</dbReference>
<keyword evidence="7" id="KW-0645">Protease</keyword>
<evidence type="ECO:0000256" key="4">
    <source>
        <dbReference type="ARBA" id="ARBA00023186"/>
    </source>
</evidence>
<dbReference type="SMART" id="SM01086">
    <property type="entry name" value="ClpB_D2-small"/>
    <property type="match status" value="1"/>
</dbReference>
<dbReference type="SUPFAM" id="SSF52540">
    <property type="entry name" value="P-loop containing nucleoside triphosphate hydrolases"/>
    <property type="match status" value="2"/>
</dbReference>
<evidence type="ECO:0000313" key="7">
    <source>
        <dbReference type="EMBL" id="TCL58996.1"/>
    </source>
</evidence>
<dbReference type="Pfam" id="PF00004">
    <property type="entry name" value="AAA"/>
    <property type="match status" value="1"/>
</dbReference>
<comment type="caution">
    <text evidence="7">The sequence shown here is derived from an EMBL/GenBank/DDBJ whole genome shotgun (WGS) entry which is preliminary data.</text>
</comment>
<dbReference type="CDD" id="cd19499">
    <property type="entry name" value="RecA-like_ClpB_Hsp104-like"/>
    <property type="match status" value="1"/>
</dbReference>
<dbReference type="OrthoDB" id="9803641at2"/>
<dbReference type="PANTHER" id="PTHR11638:SF18">
    <property type="entry name" value="HEAT SHOCK PROTEIN 104"/>
    <property type="match status" value="1"/>
</dbReference>
<dbReference type="GO" id="GO:0034605">
    <property type="term" value="P:cellular response to heat"/>
    <property type="evidence" value="ECO:0007669"/>
    <property type="project" value="TreeGrafter"/>
</dbReference>
<dbReference type="GO" id="GO:0006508">
    <property type="term" value="P:proteolysis"/>
    <property type="evidence" value="ECO:0007669"/>
    <property type="project" value="UniProtKB-KW"/>
</dbReference>
<keyword evidence="2" id="KW-0547">Nucleotide-binding</keyword>
<evidence type="ECO:0000313" key="8">
    <source>
        <dbReference type="Proteomes" id="UP000295718"/>
    </source>
</evidence>
<dbReference type="Pfam" id="PF17871">
    <property type="entry name" value="AAA_lid_9"/>
    <property type="match status" value="1"/>
</dbReference>
<proteinExistence type="predicted"/>
<keyword evidence="8" id="KW-1185">Reference proteome</keyword>
<dbReference type="Gene3D" id="3.40.50.300">
    <property type="entry name" value="P-loop containing nucleotide triphosphate hydrolases"/>
    <property type="match status" value="2"/>
</dbReference>
<dbReference type="Pfam" id="PF10431">
    <property type="entry name" value="ClpB_D2-small"/>
    <property type="match status" value="1"/>
</dbReference>
<dbReference type="PROSITE" id="PS51903">
    <property type="entry name" value="CLP_R"/>
    <property type="match status" value="1"/>
</dbReference>
<keyword evidence="1 5" id="KW-0677">Repeat</keyword>
<dbReference type="PROSITE" id="PS00870">
    <property type="entry name" value="CLPAB_1"/>
    <property type="match status" value="1"/>
</dbReference>
<dbReference type="AlphaFoldDB" id="A0A4R1R117"/>
<dbReference type="SMART" id="SM00382">
    <property type="entry name" value="AAA"/>
    <property type="match status" value="2"/>
</dbReference>
<dbReference type="InterPro" id="IPR027417">
    <property type="entry name" value="P-loop_NTPase"/>
</dbReference>
<dbReference type="EMBL" id="SLUO01000005">
    <property type="protein sequence ID" value="TCL58996.1"/>
    <property type="molecule type" value="Genomic_DNA"/>
</dbReference>
<dbReference type="PANTHER" id="PTHR11638">
    <property type="entry name" value="ATP-DEPENDENT CLP PROTEASE"/>
    <property type="match status" value="1"/>
</dbReference>
<dbReference type="Gene3D" id="1.10.1780.10">
    <property type="entry name" value="Clp, N-terminal domain"/>
    <property type="match status" value="1"/>
</dbReference>
<dbReference type="Pfam" id="PF02861">
    <property type="entry name" value="Clp_N"/>
    <property type="match status" value="1"/>
</dbReference>
<dbReference type="FunFam" id="3.40.50.300:FF:000010">
    <property type="entry name" value="Chaperone clpB 1, putative"/>
    <property type="match status" value="1"/>
</dbReference>
<keyword evidence="7" id="KW-0378">Hydrolase</keyword>
<dbReference type="SUPFAM" id="SSF81923">
    <property type="entry name" value="Double Clp-N motif"/>
    <property type="match status" value="1"/>
</dbReference>
<protein>
    <submittedName>
        <fullName evidence="7">ATP-dependent Clp protease ATP-binding subunit ClpC</fullName>
    </submittedName>
</protein>
<dbReference type="InterPro" id="IPR018368">
    <property type="entry name" value="ClpA/B_CS1"/>
</dbReference>
<dbReference type="InterPro" id="IPR003593">
    <property type="entry name" value="AAA+_ATPase"/>
</dbReference>
<sequence length="817" mass="90339">MQSQFTDKAKAALALAEKTAVGLKQGYVGTEHILAGLLKEKTGVAAKILSDNGLDDAQLMEMIRDLIAPEGGLQIKDRDGYSPRAAKVLEEAHRQADRFGLERTGTEHILLALIKEGDNVAVRLLNTLGVSAQKVYVDALVAMGADGALYKEDLVKKQSGKKKGGTSVLEQYSRDLTALAGKGELDPVIGREEEIGRVIQILSRRMKNNPCLIGEPGVGKTAVVEGLALRIVSGEVPFTVQNKRVLTLDLSGMVAGSKYRGEFEERIKKVIKEVIDDGNVILFLDEMHTIIGAGGAEGAIDASNILKPSLARGEIQLIGATTIAEYRKYVEKDAALERRFQPISVEEPTEAEAIRILEGVVGKYKEHHRVMILDEAVEAAVQLSSRYINDRNLPDKAIDLIDEAAAAVRLKTMHIPDKMKELSEQIAKIDAQIERSVRMEAFSQAGELKRNQDILIKKYEKMKHKFDLEQADKRYVVGENEIAEVVSMWTKIPVKKLAEKESERLLKLESILHKRVIGQEEAVSAVAKAMRRGRVGLQDPNRPIGSFLFLGPTGVGKTELSKALAEAMFGSENSLIRVDMSEYMEGHSVSKMIGSPPGYVGFDEGGQLSEKVRRNPYSVVLFDEIEKAHPDVFNILLQVLDDGHITDAKGRKVSFKNTILIMTSNAGAQRIIDPKNLGFSSQTDEKQNYEKMKSGVMEEVKRLFKPEFINRIDEIMVFHPLNKDNMKQIITLLSVNLRNRCKAQMNISLTIAPALKEYIVEKHSDYKMGARPLKRAIQTVIEDQLAEEILAGRIKAGDSVTAGVKDGKASFRVKKES</sequence>
<reference evidence="7 8" key="1">
    <citation type="submission" date="2019-03" db="EMBL/GenBank/DDBJ databases">
        <title>Genomic Encyclopedia of Type Strains, Phase IV (KMG-IV): sequencing the most valuable type-strain genomes for metagenomic binning, comparative biology and taxonomic classification.</title>
        <authorList>
            <person name="Goeker M."/>
        </authorList>
    </citation>
    <scope>NUCLEOTIDE SEQUENCE [LARGE SCALE GENOMIC DNA]</scope>
    <source>
        <strain evidence="7 8">DSM 100556</strain>
    </source>
</reference>
<evidence type="ECO:0000259" key="6">
    <source>
        <dbReference type="PROSITE" id="PS51903"/>
    </source>
</evidence>
<dbReference type="Gene3D" id="4.10.860.10">
    <property type="entry name" value="UVR domain"/>
    <property type="match status" value="1"/>
</dbReference>
<dbReference type="GO" id="GO:0005524">
    <property type="term" value="F:ATP binding"/>
    <property type="evidence" value="ECO:0007669"/>
    <property type="project" value="UniProtKB-KW"/>
</dbReference>
<accession>A0A4R1R117</accession>
<keyword evidence="4" id="KW-0143">Chaperone</keyword>
<evidence type="ECO:0000256" key="3">
    <source>
        <dbReference type="ARBA" id="ARBA00022840"/>
    </source>
</evidence>
<name>A0A4R1R117_9FIRM</name>
<dbReference type="InterPro" id="IPR004176">
    <property type="entry name" value="Clp_R_N"/>
</dbReference>
<evidence type="ECO:0000256" key="1">
    <source>
        <dbReference type="ARBA" id="ARBA00022737"/>
    </source>
</evidence>
<feature type="domain" description="Clp R" evidence="6">
    <location>
        <begin position="1"/>
        <end position="146"/>
    </location>
</feature>
<dbReference type="InterPro" id="IPR019489">
    <property type="entry name" value="Clp_ATPase_C"/>
</dbReference>
<organism evidence="7 8">
    <name type="scientific">Kineothrix alysoides</name>
    <dbReference type="NCBI Taxonomy" id="1469948"/>
    <lineage>
        <taxon>Bacteria</taxon>
        <taxon>Bacillati</taxon>
        <taxon>Bacillota</taxon>
        <taxon>Clostridia</taxon>
        <taxon>Lachnospirales</taxon>
        <taxon>Lachnospiraceae</taxon>
        <taxon>Kineothrix</taxon>
    </lineage>
</organism>
<dbReference type="InterPro" id="IPR041546">
    <property type="entry name" value="ClpA/ClpB_AAA_lid"/>
</dbReference>
<dbReference type="InterPro" id="IPR001270">
    <property type="entry name" value="ClpA/B"/>
</dbReference>
<keyword evidence="3 7" id="KW-0067">ATP-binding</keyword>
<dbReference type="Gene3D" id="1.10.8.60">
    <property type="match status" value="2"/>
</dbReference>
<dbReference type="GO" id="GO:0008233">
    <property type="term" value="F:peptidase activity"/>
    <property type="evidence" value="ECO:0007669"/>
    <property type="project" value="UniProtKB-KW"/>
</dbReference>
<evidence type="ECO:0000256" key="5">
    <source>
        <dbReference type="PROSITE-ProRule" id="PRU01251"/>
    </source>
</evidence>
<evidence type="ECO:0000256" key="2">
    <source>
        <dbReference type="ARBA" id="ARBA00022741"/>
    </source>
</evidence>
<dbReference type="RefSeq" id="WP_031390573.1">
    <property type="nucleotide sequence ID" value="NZ_JPNB01000001.1"/>
</dbReference>
<dbReference type="STRING" id="1469948.GCA_000732725_01877"/>
<gene>
    <name evidence="7" type="ORF">EDD76_105172</name>
</gene>
<dbReference type="PRINTS" id="PR00300">
    <property type="entry name" value="CLPPROTEASEA"/>
</dbReference>
<dbReference type="InterPro" id="IPR050130">
    <property type="entry name" value="ClpA_ClpB"/>
</dbReference>
<dbReference type="Pfam" id="PF07724">
    <property type="entry name" value="AAA_2"/>
    <property type="match status" value="1"/>
</dbReference>
<dbReference type="InterPro" id="IPR036628">
    <property type="entry name" value="Clp_N_dom_sf"/>
</dbReference>
<dbReference type="Proteomes" id="UP000295718">
    <property type="component" value="Unassembled WGS sequence"/>
</dbReference>
<dbReference type="GO" id="GO:0005737">
    <property type="term" value="C:cytoplasm"/>
    <property type="evidence" value="ECO:0007669"/>
    <property type="project" value="TreeGrafter"/>
</dbReference>